<accession>A0ABR9X7V3</accession>
<comment type="caution">
    <text evidence="2">The sequence shown here is derived from an EMBL/GenBank/DDBJ whole genome shotgun (WGS) entry which is preliminary data.</text>
</comment>
<dbReference type="EMBL" id="JADFFK010000020">
    <property type="protein sequence ID" value="MBE9639590.1"/>
    <property type="molecule type" value="Genomic_DNA"/>
</dbReference>
<keyword evidence="1" id="KW-0812">Transmembrane</keyword>
<sequence length="130" mass="13077">MIIYGVALLAACHLAGLLIGSALGAALGVQSNVGGVGFAMILLILGADWLRKTDRLPKATEQGVLFWSAMYIPIVVAMAACQNVVAAVSAGPLAIIAGVGALVICVSLVPILSRIGGQEAPLPPFSAVEA</sequence>
<reference evidence="2 3" key="1">
    <citation type="journal article" date="2021" name="Int. J. Syst. Evol. Microbiol.">
        <title>Salipiger mangrovisoli sp. nov., isolated from mangrove soil and the proposal for the reclassification of Paraphaeobacter pallidus as Salipiger pallidus comb. nov.</title>
        <authorList>
            <person name="Du J."/>
            <person name="Liu Y."/>
            <person name="Pei T."/>
            <person name="Deng M.R."/>
            <person name="Zhu H."/>
        </authorList>
    </citation>
    <scope>NUCLEOTIDE SEQUENCE [LARGE SCALE GENOMIC DNA]</scope>
    <source>
        <strain evidence="2 3">6D45A</strain>
    </source>
</reference>
<evidence type="ECO:0000313" key="3">
    <source>
        <dbReference type="Proteomes" id="UP000607796"/>
    </source>
</evidence>
<dbReference type="RefSeq" id="WP_194136872.1">
    <property type="nucleotide sequence ID" value="NZ_JADFFK010000020.1"/>
</dbReference>
<keyword evidence="1" id="KW-1133">Transmembrane helix</keyword>
<dbReference type="InterPro" id="IPR004690">
    <property type="entry name" value="Maln_transptMadL"/>
</dbReference>
<proteinExistence type="predicted"/>
<evidence type="ECO:0000256" key="1">
    <source>
        <dbReference type="SAM" id="Phobius"/>
    </source>
</evidence>
<keyword evidence="3" id="KW-1185">Reference proteome</keyword>
<feature type="transmembrane region" description="Helical" evidence="1">
    <location>
        <begin position="91"/>
        <end position="112"/>
    </location>
</feature>
<name>A0ABR9X7V3_9RHOB</name>
<evidence type="ECO:0000313" key="2">
    <source>
        <dbReference type="EMBL" id="MBE9639590.1"/>
    </source>
</evidence>
<organism evidence="2 3">
    <name type="scientific">Salipiger mangrovisoli</name>
    <dbReference type="NCBI Taxonomy" id="2865933"/>
    <lineage>
        <taxon>Bacteria</taxon>
        <taxon>Pseudomonadati</taxon>
        <taxon>Pseudomonadota</taxon>
        <taxon>Alphaproteobacteria</taxon>
        <taxon>Rhodobacterales</taxon>
        <taxon>Roseobacteraceae</taxon>
        <taxon>Salipiger</taxon>
    </lineage>
</organism>
<feature type="transmembrane region" description="Helical" evidence="1">
    <location>
        <begin position="34"/>
        <end position="51"/>
    </location>
</feature>
<dbReference type="Pfam" id="PF03817">
    <property type="entry name" value="MadL"/>
    <property type="match status" value="1"/>
</dbReference>
<protein>
    <submittedName>
        <fullName evidence="2">Malonate transporter subunit MadL</fullName>
    </submittedName>
</protein>
<gene>
    <name evidence="2" type="primary">madL</name>
    <name evidence="2" type="ORF">IQ782_22290</name>
</gene>
<dbReference type="NCBIfam" id="TIGR00807">
    <property type="entry name" value="malonate_madL"/>
    <property type="match status" value="1"/>
</dbReference>
<keyword evidence="1" id="KW-0472">Membrane</keyword>
<dbReference type="Proteomes" id="UP000607796">
    <property type="component" value="Unassembled WGS sequence"/>
</dbReference>
<feature type="transmembrane region" description="Helical" evidence="1">
    <location>
        <begin position="63"/>
        <end position="85"/>
    </location>
</feature>